<dbReference type="PANTHER" id="PTHR31992">
    <property type="entry name" value="DOF ZINC FINGER PROTEIN DOF1.4-RELATED"/>
    <property type="match status" value="1"/>
</dbReference>
<dbReference type="InterPro" id="IPR045174">
    <property type="entry name" value="Dof"/>
</dbReference>
<dbReference type="PROSITE" id="PS01361">
    <property type="entry name" value="ZF_DOF_1"/>
    <property type="match status" value="1"/>
</dbReference>
<evidence type="ECO:0000256" key="8">
    <source>
        <dbReference type="PROSITE-ProRule" id="PRU00071"/>
    </source>
</evidence>
<dbReference type="Pfam" id="PF02701">
    <property type="entry name" value="Zn_ribbon_Dof"/>
    <property type="match status" value="1"/>
</dbReference>
<protein>
    <recommendedName>
        <fullName evidence="9">Dof zinc finger protein</fullName>
    </recommendedName>
</protein>
<dbReference type="GO" id="GO:0005634">
    <property type="term" value="C:nucleus"/>
    <property type="evidence" value="ECO:0007669"/>
    <property type="project" value="UniProtKB-SubCell"/>
</dbReference>
<dbReference type="PANTHER" id="PTHR31992:SF313">
    <property type="entry name" value="DOF ZINC FINGER PROTEIN DOF5.7"/>
    <property type="match status" value="1"/>
</dbReference>
<name>A0AAD3XRE2_NEPGR</name>
<evidence type="ECO:0000256" key="2">
    <source>
        <dbReference type="ARBA" id="ARBA00022771"/>
    </source>
</evidence>
<comment type="subcellular location">
    <subcellularLocation>
        <location evidence="8 9">Nucleus</location>
    </subcellularLocation>
</comment>
<dbReference type="Proteomes" id="UP001279734">
    <property type="component" value="Unassembled WGS sequence"/>
</dbReference>
<dbReference type="GO" id="GO:0003700">
    <property type="term" value="F:DNA-binding transcription factor activity"/>
    <property type="evidence" value="ECO:0007669"/>
    <property type="project" value="UniProtKB-UniRule"/>
</dbReference>
<reference evidence="12" key="1">
    <citation type="submission" date="2023-05" db="EMBL/GenBank/DDBJ databases">
        <title>Nepenthes gracilis genome sequencing.</title>
        <authorList>
            <person name="Fukushima K."/>
        </authorList>
    </citation>
    <scope>NUCLEOTIDE SEQUENCE</scope>
    <source>
        <strain evidence="12">SING2019-196</strain>
    </source>
</reference>
<keyword evidence="13" id="KW-1185">Reference proteome</keyword>
<keyword evidence="5 8" id="KW-0238">DNA-binding</keyword>
<dbReference type="InterPro" id="IPR003851">
    <property type="entry name" value="Znf_Dof"/>
</dbReference>
<comment type="function">
    <text evidence="9">Transcription factor that binds specifically to a 5'-AA[AG]G-3' consensus core sequence.</text>
</comment>
<accession>A0AAD3XRE2</accession>
<evidence type="ECO:0000256" key="9">
    <source>
        <dbReference type="RuleBase" id="RU369094"/>
    </source>
</evidence>
<evidence type="ECO:0000256" key="10">
    <source>
        <dbReference type="SAM" id="MobiDB-lite"/>
    </source>
</evidence>
<evidence type="ECO:0000256" key="4">
    <source>
        <dbReference type="ARBA" id="ARBA00023015"/>
    </source>
</evidence>
<dbReference type="GO" id="GO:0008270">
    <property type="term" value="F:zinc ion binding"/>
    <property type="evidence" value="ECO:0007669"/>
    <property type="project" value="UniProtKB-KW"/>
</dbReference>
<feature type="region of interest" description="Disordered" evidence="10">
    <location>
        <begin position="10"/>
        <end position="39"/>
    </location>
</feature>
<keyword evidence="4 9" id="KW-0805">Transcription regulation</keyword>
<dbReference type="PROSITE" id="PS50884">
    <property type="entry name" value="ZF_DOF_2"/>
    <property type="match status" value="1"/>
</dbReference>
<evidence type="ECO:0000259" key="11">
    <source>
        <dbReference type="PROSITE" id="PS50884"/>
    </source>
</evidence>
<keyword evidence="7 8" id="KW-0539">Nucleus</keyword>
<evidence type="ECO:0000313" key="13">
    <source>
        <dbReference type="Proteomes" id="UP001279734"/>
    </source>
</evidence>
<keyword evidence="1 9" id="KW-0479">Metal-binding</keyword>
<dbReference type="EMBL" id="BSYO01000014">
    <property type="protein sequence ID" value="GMH14682.1"/>
    <property type="molecule type" value="Genomic_DNA"/>
</dbReference>
<sequence>MLSSEKLIANSVTEEETHHCSGGSGGGRKTSSPQKPKTVKCPRCDSSNTKFCYYNNYSLTQPRHFCKTCRRYWTKGGALRNIPIGGGRRRSRERKLSSFSCSSRLANDRHSKDQDFKLSPLSDINGGLDHLGSSSSSTSFLGFDYPAPDLTHGGGNGGFSGLTREMALMNGNGSLAASIGSLCSISNHELHWKLQQQRLAMLCAAAAGDGGADVGDNNINNINKNQKETVSSASIVQKPHPFVLQNSEILNSRKYGGAEWFFDSSFSPTPKTDNNNENATTSSFDGVYQAWSTADAHQFNGLP</sequence>
<evidence type="ECO:0000256" key="3">
    <source>
        <dbReference type="ARBA" id="ARBA00022833"/>
    </source>
</evidence>
<dbReference type="GO" id="GO:0003677">
    <property type="term" value="F:DNA binding"/>
    <property type="evidence" value="ECO:0007669"/>
    <property type="project" value="UniProtKB-UniRule"/>
</dbReference>
<keyword evidence="2 8" id="KW-0863">Zinc-finger</keyword>
<gene>
    <name evidence="12" type="ORF">Nepgr_016523</name>
</gene>
<evidence type="ECO:0000256" key="6">
    <source>
        <dbReference type="ARBA" id="ARBA00023163"/>
    </source>
</evidence>
<evidence type="ECO:0000256" key="7">
    <source>
        <dbReference type="ARBA" id="ARBA00023242"/>
    </source>
</evidence>
<evidence type="ECO:0000313" key="12">
    <source>
        <dbReference type="EMBL" id="GMH14682.1"/>
    </source>
</evidence>
<keyword evidence="3 9" id="KW-0862">Zinc</keyword>
<evidence type="ECO:0000256" key="5">
    <source>
        <dbReference type="ARBA" id="ARBA00023125"/>
    </source>
</evidence>
<proteinExistence type="predicted"/>
<feature type="domain" description="Dof-type" evidence="11">
    <location>
        <begin position="39"/>
        <end position="93"/>
    </location>
</feature>
<dbReference type="AlphaFoldDB" id="A0AAD3XRE2"/>
<comment type="caution">
    <text evidence="12">The sequence shown here is derived from an EMBL/GenBank/DDBJ whole genome shotgun (WGS) entry which is preliminary data.</text>
</comment>
<organism evidence="12 13">
    <name type="scientific">Nepenthes gracilis</name>
    <name type="common">Slender pitcher plant</name>
    <dbReference type="NCBI Taxonomy" id="150966"/>
    <lineage>
        <taxon>Eukaryota</taxon>
        <taxon>Viridiplantae</taxon>
        <taxon>Streptophyta</taxon>
        <taxon>Embryophyta</taxon>
        <taxon>Tracheophyta</taxon>
        <taxon>Spermatophyta</taxon>
        <taxon>Magnoliopsida</taxon>
        <taxon>eudicotyledons</taxon>
        <taxon>Gunneridae</taxon>
        <taxon>Pentapetalae</taxon>
        <taxon>Caryophyllales</taxon>
        <taxon>Nepenthaceae</taxon>
        <taxon>Nepenthes</taxon>
    </lineage>
</organism>
<evidence type="ECO:0000256" key="1">
    <source>
        <dbReference type="ARBA" id="ARBA00022723"/>
    </source>
</evidence>
<keyword evidence="6 9" id="KW-0804">Transcription</keyword>